<dbReference type="AlphaFoldDB" id="A0A9W5YKU1"/>
<keyword evidence="7" id="KW-0539">Nucleus</keyword>
<feature type="domain" description="C2H2-type" evidence="10">
    <location>
        <begin position="168"/>
        <end position="197"/>
    </location>
</feature>
<dbReference type="PANTHER" id="PTHR46179:SF13">
    <property type="entry name" value="C2H2-TYPE DOMAIN-CONTAINING PROTEIN"/>
    <property type="match status" value="1"/>
</dbReference>
<evidence type="ECO:0000259" key="10">
    <source>
        <dbReference type="PROSITE" id="PS50157"/>
    </source>
</evidence>
<keyword evidence="3 8" id="KW-0863">Zinc-finger</keyword>
<feature type="region of interest" description="Disordered" evidence="9">
    <location>
        <begin position="93"/>
        <end position="121"/>
    </location>
</feature>
<evidence type="ECO:0000313" key="12">
    <source>
        <dbReference type="Proteomes" id="UP001143548"/>
    </source>
</evidence>
<keyword evidence="2" id="KW-0479">Metal-binding</keyword>
<evidence type="ECO:0000256" key="6">
    <source>
        <dbReference type="ARBA" id="ARBA00023163"/>
    </source>
</evidence>
<evidence type="ECO:0000256" key="3">
    <source>
        <dbReference type="ARBA" id="ARBA00022771"/>
    </source>
</evidence>
<name>A0A9W5YKU1_9EURO</name>
<feature type="region of interest" description="Disordered" evidence="9">
    <location>
        <begin position="133"/>
        <end position="154"/>
    </location>
</feature>
<feature type="domain" description="C2H2-type" evidence="10">
    <location>
        <begin position="259"/>
        <end position="290"/>
    </location>
</feature>
<evidence type="ECO:0000256" key="4">
    <source>
        <dbReference type="ARBA" id="ARBA00022833"/>
    </source>
</evidence>
<sequence length="667" mass="73914">MAAPRPGRVGYETINCCDGLFLLVKKSKSRLPESGKSSCRSSGASLLWVPLFTASAKFLDVVVQPSFLPCFSFPPVACPVLIKPGLDGVEERGAMAQKRKASGDLPNPKRVQSRTTLDDVDPIYEEKHSDHEYDFSDDSSVASGSLHETPATPMSTISARYPSELKTHRCPFDGCTKAFNRPARLQEHLRSHNNERLFHCTHNDCDKTFLRASHLSHHIKSAHTGIRDYVCDRPGCGKSFVTGSRLRRHIAAHDGRDKYRCTEFPPCDETFRKHSTLQKHIMSVHLKQKPFACPHVDPSTGQQCPMAFDTAGHLRAHESRIHTEKRFTCTECTQQAEQTNPSSDAPGLTTVTFPTYALLQAHIRTVHPPQCPNCNMTCSTARELRRHLEVSHGNVSLEERKVFPCTIPGCDSSFTKKGNLTVHIRTVHQGEKRFVCGETDLSMSKRVVGWTGADGCGKRYGSKLALEEHIRTAHLGFPNAKAERRQRLGLGKTPNSHQTGPSALAALTGEGYAEETGRQIACFIEGCPHRFHRNYDLWVHMGSKHGCTEDEIRDMFMQRALLADSNEPVTGDMFGIYGLEFDNEDSSTPYEPYIMHADSKPIPNEAGLYTLGGGDPTNNENNPGDFPSNFADAMIQDVDVDVTSSKIPSADDMAMIDPLLAYNMADS</sequence>
<dbReference type="PANTHER" id="PTHR46179">
    <property type="entry name" value="ZINC FINGER PROTEIN"/>
    <property type="match status" value="1"/>
</dbReference>
<dbReference type="GO" id="GO:0008270">
    <property type="term" value="F:zinc ion binding"/>
    <property type="evidence" value="ECO:0007669"/>
    <property type="project" value="UniProtKB-KW"/>
</dbReference>
<organism evidence="11 12">
    <name type="scientific">Aspergillus brasiliensis</name>
    <dbReference type="NCBI Taxonomy" id="319629"/>
    <lineage>
        <taxon>Eukaryota</taxon>
        <taxon>Fungi</taxon>
        <taxon>Dikarya</taxon>
        <taxon>Ascomycota</taxon>
        <taxon>Pezizomycotina</taxon>
        <taxon>Eurotiomycetes</taxon>
        <taxon>Eurotiomycetidae</taxon>
        <taxon>Eurotiales</taxon>
        <taxon>Aspergillaceae</taxon>
        <taxon>Aspergillus</taxon>
        <taxon>Aspergillus subgen. Circumdati</taxon>
    </lineage>
</organism>
<dbReference type="InterPro" id="IPR051061">
    <property type="entry name" value="Zinc_finger_trans_reg"/>
</dbReference>
<keyword evidence="4" id="KW-0862">Zinc</keyword>
<dbReference type="GO" id="GO:0005634">
    <property type="term" value="C:nucleus"/>
    <property type="evidence" value="ECO:0007669"/>
    <property type="project" value="UniProtKB-SubCell"/>
</dbReference>
<evidence type="ECO:0000256" key="8">
    <source>
        <dbReference type="PROSITE-ProRule" id="PRU00042"/>
    </source>
</evidence>
<protein>
    <submittedName>
        <fullName evidence="11">Strongly-conserved Zn-finger binding protein (TFIIIA)</fullName>
    </submittedName>
</protein>
<dbReference type="GO" id="GO:0006357">
    <property type="term" value="P:regulation of transcription by RNA polymerase II"/>
    <property type="evidence" value="ECO:0007669"/>
    <property type="project" value="TreeGrafter"/>
</dbReference>
<evidence type="ECO:0000256" key="5">
    <source>
        <dbReference type="ARBA" id="ARBA00023015"/>
    </source>
</evidence>
<dbReference type="Gene3D" id="3.30.160.60">
    <property type="entry name" value="Classic Zinc Finger"/>
    <property type="match status" value="5"/>
</dbReference>
<keyword evidence="6" id="KW-0804">Transcription</keyword>
<accession>A0A9W5YKU1</accession>
<feature type="domain" description="C2H2-type" evidence="10">
    <location>
        <begin position="291"/>
        <end position="327"/>
    </location>
</feature>
<dbReference type="SUPFAM" id="SSF57667">
    <property type="entry name" value="beta-beta-alpha zinc fingers"/>
    <property type="match status" value="3"/>
</dbReference>
<evidence type="ECO:0000256" key="1">
    <source>
        <dbReference type="ARBA" id="ARBA00004123"/>
    </source>
</evidence>
<reference evidence="11" key="1">
    <citation type="submission" date="2022-07" db="EMBL/GenBank/DDBJ databases">
        <title>Taxonomy of Aspergillus series Nigri: significant species reduction supported by multi-species coalescent approaches.</title>
        <authorList>
            <person name="Bian C."/>
            <person name="Kusuya Y."/>
            <person name="Sklenar F."/>
            <person name="D'hooge E."/>
            <person name="Yaguchi T."/>
            <person name="Takahashi H."/>
            <person name="Hubka V."/>
        </authorList>
    </citation>
    <scope>NUCLEOTIDE SEQUENCE</scope>
    <source>
        <strain evidence="11">CBS 733.88</strain>
    </source>
</reference>
<evidence type="ECO:0000256" key="9">
    <source>
        <dbReference type="SAM" id="MobiDB-lite"/>
    </source>
</evidence>
<gene>
    <name evidence="11" type="ORF">AbraCBS73388_003086</name>
</gene>
<dbReference type="InterPro" id="IPR036236">
    <property type="entry name" value="Znf_C2H2_sf"/>
</dbReference>
<evidence type="ECO:0000256" key="2">
    <source>
        <dbReference type="ARBA" id="ARBA00022723"/>
    </source>
</evidence>
<feature type="domain" description="C2H2-type" evidence="10">
    <location>
        <begin position="198"/>
        <end position="228"/>
    </location>
</feature>
<feature type="domain" description="C2H2-type" evidence="10">
    <location>
        <begin position="403"/>
        <end position="433"/>
    </location>
</feature>
<comment type="subcellular location">
    <subcellularLocation>
        <location evidence="1">Nucleus</location>
    </subcellularLocation>
</comment>
<dbReference type="EMBL" id="BROQ01000016">
    <property type="protein sequence ID" value="GKZ19109.1"/>
    <property type="molecule type" value="Genomic_DNA"/>
</dbReference>
<dbReference type="PROSITE" id="PS00028">
    <property type="entry name" value="ZINC_FINGER_C2H2_1"/>
    <property type="match status" value="4"/>
</dbReference>
<dbReference type="Proteomes" id="UP001143548">
    <property type="component" value="Unassembled WGS sequence"/>
</dbReference>
<proteinExistence type="predicted"/>
<dbReference type="Pfam" id="PF00096">
    <property type="entry name" value="zf-C2H2"/>
    <property type="match status" value="4"/>
</dbReference>
<keyword evidence="5" id="KW-0805">Transcription regulation</keyword>
<comment type="caution">
    <text evidence="11">The sequence shown here is derived from an EMBL/GenBank/DDBJ whole genome shotgun (WGS) entry which is preliminary data.</text>
</comment>
<dbReference type="InterPro" id="IPR013087">
    <property type="entry name" value="Znf_C2H2_type"/>
</dbReference>
<evidence type="ECO:0000313" key="11">
    <source>
        <dbReference type="EMBL" id="GKZ19109.1"/>
    </source>
</evidence>
<dbReference type="SMART" id="SM00355">
    <property type="entry name" value="ZnF_C2H2"/>
    <property type="match status" value="10"/>
</dbReference>
<evidence type="ECO:0000256" key="7">
    <source>
        <dbReference type="ARBA" id="ARBA00023242"/>
    </source>
</evidence>
<feature type="domain" description="C2H2-type" evidence="10">
    <location>
        <begin position="229"/>
        <end position="258"/>
    </location>
</feature>
<dbReference type="PROSITE" id="PS50157">
    <property type="entry name" value="ZINC_FINGER_C2H2_2"/>
    <property type="match status" value="6"/>
</dbReference>